<reference evidence="6" key="2">
    <citation type="submission" date="2020-09" db="EMBL/GenBank/DDBJ databases">
        <authorList>
            <person name="Sun Q."/>
            <person name="Zhou Y."/>
        </authorList>
    </citation>
    <scope>NUCLEOTIDE SEQUENCE</scope>
    <source>
        <strain evidence="6">CGMCC 1.12785</strain>
    </source>
</reference>
<reference evidence="6" key="1">
    <citation type="journal article" date="2014" name="Int. J. Syst. Evol. Microbiol.">
        <title>Complete genome sequence of Corynebacterium casei LMG S-19264T (=DSM 44701T), isolated from a smear-ripened cheese.</title>
        <authorList>
            <consortium name="US DOE Joint Genome Institute (JGI-PGF)"/>
            <person name="Walter F."/>
            <person name="Albersmeier A."/>
            <person name="Kalinowski J."/>
            <person name="Ruckert C."/>
        </authorList>
    </citation>
    <scope>NUCLEOTIDE SEQUENCE</scope>
    <source>
        <strain evidence="6">CGMCC 1.12785</strain>
    </source>
</reference>
<dbReference type="EMBL" id="BMFY01000016">
    <property type="protein sequence ID" value="GGA25467.1"/>
    <property type="molecule type" value="Genomic_DNA"/>
</dbReference>
<dbReference type="Gene3D" id="3.40.50.1010">
    <property type="entry name" value="5'-nuclease"/>
    <property type="match status" value="1"/>
</dbReference>
<evidence type="ECO:0000256" key="1">
    <source>
        <dbReference type="ARBA" id="ARBA00022722"/>
    </source>
</evidence>
<name>A0A8J2XMC9_9MICO</name>
<protein>
    <recommendedName>
        <fullName evidence="5">PIN domain-containing protein</fullName>
    </recommendedName>
</protein>
<accession>A0A8J2XMC9</accession>
<dbReference type="GO" id="GO:0004518">
    <property type="term" value="F:nuclease activity"/>
    <property type="evidence" value="ECO:0007669"/>
    <property type="project" value="UniProtKB-KW"/>
</dbReference>
<dbReference type="InterPro" id="IPR002716">
    <property type="entry name" value="PIN_dom"/>
</dbReference>
<comment type="caution">
    <text evidence="6">The sequence shown here is derived from an EMBL/GenBank/DDBJ whole genome shotgun (WGS) entry which is preliminary data.</text>
</comment>
<dbReference type="Pfam" id="PF01850">
    <property type="entry name" value="PIN"/>
    <property type="match status" value="1"/>
</dbReference>
<evidence type="ECO:0000259" key="5">
    <source>
        <dbReference type="Pfam" id="PF01850"/>
    </source>
</evidence>
<evidence type="ECO:0000313" key="6">
    <source>
        <dbReference type="EMBL" id="GGA25467.1"/>
    </source>
</evidence>
<keyword evidence="7" id="KW-1185">Reference proteome</keyword>
<organism evidence="6 7">
    <name type="scientific">Sediminivirga luteola</name>
    <dbReference type="NCBI Taxonomy" id="1774748"/>
    <lineage>
        <taxon>Bacteria</taxon>
        <taxon>Bacillati</taxon>
        <taxon>Actinomycetota</taxon>
        <taxon>Actinomycetes</taxon>
        <taxon>Micrococcales</taxon>
        <taxon>Brevibacteriaceae</taxon>
        <taxon>Sediminivirga</taxon>
    </lineage>
</organism>
<evidence type="ECO:0000256" key="4">
    <source>
        <dbReference type="ARBA" id="ARBA00022842"/>
    </source>
</evidence>
<evidence type="ECO:0000256" key="2">
    <source>
        <dbReference type="ARBA" id="ARBA00022723"/>
    </source>
</evidence>
<feature type="domain" description="PIN" evidence="5">
    <location>
        <begin position="6"/>
        <end position="119"/>
    </location>
</feature>
<keyword evidence="4" id="KW-0460">Magnesium</keyword>
<dbReference type="RefSeq" id="WP_188551771.1">
    <property type="nucleotide sequence ID" value="NZ_BMFY01000016.1"/>
</dbReference>
<evidence type="ECO:0000313" key="7">
    <source>
        <dbReference type="Proteomes" id="UP000616114"/>
    </source>
</evidence>
<gene>
    <name evidence="6" type="ORF">GCM10011333_30600</name>
</gene>
<dbReference type="Proteomes" id="UP000616114">
    <property type="component" value="Unassembled WGS sequence"/>
</dbReference>
<dbReference type="GO" id="GO:0046872">
    <property type="term" value="F:metal ion binding"/>
    <property type="evidence" value="ECO:0007669"/>
    <property type="project" value="UniProtKB-KW"/>
</dbReference>
<dbReference type="InterPro" id="IPR029060">
    <property type="entry name" value="PIN-like_dom_sf"/>
</dbReference>
<keyword evidence="1" id="KW-0540">Nuclease</keyword>
<evidence type="ECO:0000256" key="3">
    <source>
        <dbReference type="ARBA" id="ARBA00022801"/>
    </source>
</evidence>
<keyword evidence="2" id="KW-0479">Metal-binding</keyword>
<sequence>MWWYLNSSVALHGVLPDGSPAAKERFADAIQAEQSFCSSALLRVEVTRTLRREGLDLRPAAAFFDRVRFLLIQDATLRLAAGIEPHIKSLDAIHLAAAILSGLNPTVVTHDANMKSVAGQLGLATFDPMEP</sequence>
<dbReference type="AlphaFoldDB" id="A0A8J2XMC9"/>
<dbReference type="SUPFAM" id="SSF88723">
    <property type="entry name" value="PIN domain-like"/>
    <property type="match status" value="1"/>
</dbReference>
<proteinExistence type="predicted"/>
<keyword evidence="3" id="KW-0378">Hydrolase</keyword>
<dbReference type="GO" id="GO:0016787">
    <property type="term" value="F:hydrolase activity"/>
    <property type="evidence" value="ECO:0007669"/>
    <property type="project" value="UniProtKB-KW"/>
</dbReference>